<sequence length="151" mass="17222">MHNEHSSYYSCRRKKGKCKMYVCVKKDWALPAGRTKAVSGCVCVLMMMMMMICVGDETKRDDDADAVAHGIIELSTPKGRRMKKNGKKEEEEDVEQILETHKTRGGRDVRKDTTINSAYSSSFFFFRSFHCHPSRPHFGVALVGHQLLKAF</sequence>
<reference evidence="2" key="1">
    <citation type="submission" date="2010-08" db="EMBL/GenBank/DDBJ databases">
        <authorList>
            <consortium name="Caenorhabditis japonica Sequencing Consortium"/>
            <person name="Wilson R.K."/>
        </authorList>
    </citation>
    <scope>NUCLEOTIDE SEQUENCE [LARGE SCALE GENOMIC DNA]</scope>
    <source>
        <strain evidence="2">DF5081</strain>
    </source>
</reference>
<dbReference type="Proteomes" id="UP000005237">
    <property type="component" value="Unassembled WGS sequence"/>
</dbReference>
<dbReference type="AlphaFoldDB" id="A0A8R1IX63"/>
<protein>
    <submittedName>
        <fullName evidence="1">Uncharacterized protein</fullName>
    </submittedName>
</protein>
<name>A0A8R1IX63_CAEJA</name>
<proteinExistence type="predicted"/>
<evidence type="ECO:0000313" key="2">
    <source>
        <dbReference type="Proteomes" id="UP000005237"/>
    </source>
</evidence>
<keyword evidence="2" id="KW-1185">Reference proteome</keyword>
<reference evidence="1" key="2">
    <citation type="submission" date="2022-06" db="UniProtKB">
        <authorList>
            <consortium name="EnsemblMetazoa"/>
        </authorList>
    </citation>
    <scope>IDENTIFICATION</scope>
    <source>
        <strain evidence="1">DF5081</strain>
    </source>
</reference>
<evidence type="ECO:0000313" key="1">
    <source>
        <dbReference type="EnsemblMetazoa" id="CJA40116.1"/>
    </source>
</evidence>
<organism evidence="1 2">
    <name type="scientific">Caenorhabditis japonica</name>
    <dbReference type="NCBI Taxonomy" id="281687"/>
    <lineage>
        <taxon>Eukaryota</taxon>
        <taxon>Metazoa</taxon>
        <taxon>Ecdysozoa</taxon>
        <taxon>Nematoda</taxon>
        <taxon>Chromadorea</taxon>
        <taxon>Rhabditida</taxon>
        <taxon>Rhabditina</taxon>
        <taxon>Rhabditomorpha</taxon>
        <taxon>Rhabditoidea</taxon>
        <taxon>Rhabditidae</taxon>
        <taxon>Peloderinae</taxon>
        <taxon>Caenorhabditis</taxon>
    </lineage>
</organism>
<dbReference type="EnsemblMetazoa" id="CJA40116.1">
    <property type="protein sequence ID" value="CJA40116.1"/>
    <property type="gene ID" value="WBGene00215964"/>
</dbReference>
<accession>A0A8R1IX63</accession>